<evidence type="ECO:0000313" key="2">
    <source>
        <dbReference type="Proteomes" id="UP000199766"/>
    </source>
</evidence>
<dbReference type="AlphaFoldDB" id="A0A1H9P2R6"/>
<proteinExistence type="predicted"/>
<evidence type="ECO:0000313" key="1">
    <source>
        <dbReference type="EMBL" id="SER42482.1"/>
    </source>
</evidence>
<organism evidence="1 2">
    <name type="scientific">Giesbergeria anulus</name>
    <dbReference type="NCBI Taxonomy" id="180197"/>
    <lineage>
        <taxon>Bacteria</taxon>
        <taxon>Pseudomonadati</taxon>
        <taxon>Pseudomonadota</taxon>
        <taxon>Betaproteobacteria</taxon>
        <taxon>Burkholderiales</taxon>
        <taxon>Comamonadaceae</taxon>
        <taxon>Giesbergeria</taxon>
    </lineage>
</organism>
<gene>
    <name evidence="1" type="ORF">SAMN02982919_02353</name>
</gene>
<accession>A0A1H9P2R6</accession>
<sequence length="57" mass="6219">MPERSQVLVTNTTPLISLAAATGSLEVLRFLYRRVVVPLEVAEEVRAGGRYAFQGAD</sequence>
<keyword evidence="2" id="KW-1185">Reference proteome</keyword>
<dbReference type="Proteomes" id="UP000199766">
    <property type="component" value="Unassembled WGS sequence"/>
</dbReference>
<dbReference type="InterPro" id="IPR021799">
    <property type="entry name" value="PIN-like_prokaryotic"/>
</dbReference>
<name>A0A1H9P2R6_9BURK</name>
<dbReference type="EMBL" id="FOGD01000008">
    <property type="protein sequence ID" value="SER42482.1"/>
    <property type="molecule type" value="Genomic_DNA"/>
</dbReference>
<dbReference type="STRING" id="180197.SAMN02982919_02353"/>
<reference evidence="1 2" key="1">
    <citation type="submission" date="2016-10" db="EMBL/GenBank/DDBJ databases">
        <authorList>
            <person name="de Groot N.N."/>
        </authorList>
    </citation>
    <scope>NUCLEOTIDE SEQUENCE [LARGE SCALE GENOMIC DNA]</scope>
    <source>
        <strain evidence="1 2">ATCC 35958</strain>
    </source>
</reference>
<dbReference type="RefSeq" id="WP_218144486.1">
    <property type="nucleotide sequence ID" value="NZ_FOGD01000008.1"/>
</dbReference>
<protein>
    <submittedName>
        <fullName evidence="1">Uncharacterized protein</fullName>
    </submittedName>
</protein>
<dbReference type="Pfam" id="PF11848">
    <property type="entry name" value="DUF3368"/>
    <property type="match status" value="1"/>
</dbReference>